<dbReference type="EMBL" id="BAAAGE010000003">
    <property type="protein sequence ID" value="GAA0727739.1"/>
    <property type="molecule type" value="Genomic_DNA"/>
</dbReference>
<proteinExistence type="predicted"/>
<evidence type="ECO:0000313" key="2">
    <source>
        <dbReference type="Proteomes" id="UP001501758"/>
    </source>
</evidence>
<accession>A0ABP3UB52</accession>
<protein>
    <recommendedName>
        <fullName evidence="3">Cytochrome C Planctomycete-type domain-containing protein</fullName>
    </recommendedName>
</protein>
<reference evidence="2" key="1">
    <citation type="journal article" date="2019" name="Int. J. Syst. Evol. Microbiol.">
        <title>The Global Catalogue of Microorganisms (GCM) 10K type strain sequencing project: providing services to taxonomists for standard genome sequencing and annotation.</title>
        <authorList>
            <consortium name="The Broad Institute Genomics Platform"/>
            <consortium name="The Broad Institute Genome Sequencing Center for Infectious Disease"/>
            <person name="Wu L."/>
            <person name="Ma J."/>
        </authorList>
    </citation>
    <scope>NUCLEOTIDE SEQUENCE [LARGE SCALE GENOMIC DNA]</scope>
    <source>
        <strain evidence="2">JCM 15974</strain>
    </source>
</reference>
<evidence type="ECO:0008006" key="3">
    <source>
        <dbReference type="Google" id="ProtNLM"/>
    </source>
</evidence>
<name>A0ABP3UB52_9FLAO</name>
<keyword evidence="2" id="KW-1185">Reference proteome</keyword>
<gene>
    <name evidence="1" type="ORF">GCM10009430_36110</name>
</gene>
<sequence>MNFSNFIKQVSILVLLISLISCKGEPKEECDIPENITYNEHIASIIEIQCFKCHASDVYKEKASRVKIFDYQSLKKMGESGQLVGSITHAQGYIAMPYRKETKIDSCTIETIKAWVNLGMQE</sequence>
<dbReference type="RefSeq" id="WP_343913654.1">
    <property type="nucleotide sequence ID" value="NZ_BAAAGE010000003.1"/>
</dbReference>
<organism evidence="1 2">
    <name type="scientific">Aquimarina litoralis</name>
    <dbReference type="NCBI Taxonomy" id="584605"/>
    <lineage>
        <taxon>Bacteria</taxon>
        <taxon>Pseudomonadati</taxon>
        <taxon>Bacteroidota</taxon>
        <taxon>Flavobacteriia</taxon>
        <taxon>Flavobacteriales</taxon>
        <taxon>Flavobacteriaceae</taxon>
        <taxon>Aquimarina</taxon>
    </lineage>
</organism>
<evidence type="ECO:0000313" key="1">
    <source>
        <dbReference type="EMBL" id="GAA0727739.1"/>
    </source>
</evidence>
<dbReference type="Proteomes" id="UP001501758">
    <property type="component" value="Unassembled WGS sequence"/>
</dbReference>
<comment type="caution">
    <text evidence="1">The sequence shown here is derived from an EMBL/GenBank/DDBJ whole genome shotgun (WGS) entry which is preliminary data.</text>
</comment>